<gene>
    <name evidence="2" type="ORF">E2R65_07720</name>
    <name evidence="1" type="ORF">GGR35_001081</name>
</gene>
<reference evidence="2" key="2">
    <citation type="submission" date="2019-03" db="EMBL/GenBank/DDBJ databases">
        <authorList>
            <person name="Yan Y.-Q."/>
            <person name="Du Z.-J."/>
        </authorList>
    </citation>
    <scope>NUCLEOTIDE SEQUENCE</scope>
    <source>
        <strain evidence="2">PP-F2FG21</strain>
    </source>
</reference>
<dbReference type="EMBL" id="SNQG01000002">
    <property type="protein sequence ID" value="TEW67866.1"/>
    <property type="molecule type" value="Genomic_DNA"/>
</dbReference>
<name>A0A4Y8AGJ2_9SPHI</name>
<dbReference type="Proteomes" id="UP000297248">
    <property type="component" value="Unassembled WGS sequence"/>
</dbReference>
<evidence type="ECO:0000313" key="1">
    <source>
        <dbReference type="EMBL" id="MBB3968489.1"/>
    </source>
</evidence>
<dbReference type="Proteomes" id="UP000583101">
    <property type="component" value="Unassembled WGS sequence"/>
</dbReference>
<dbReference type="RefSeq" id="WP_134335900.1">
    <property type="nucleotide sequence ID" value="NZ_JACIEG010000002.1"/>
</dbReference>
<dbReference type="SUPFAM" id="SSF56925">
    <property type="entry name" value="OMPA-like"/>
    <property type="match status" value="1"/>
</dbReference>
<keyword evidence="4" id="KW-1185">Reference proteome</keyword>
<reference evidence="1 4" key="3">
    <citation type="submission" date="2020-08" db="EMBL/GenBank/DDBJ databases">
        <title>Genomic Encyclopedia of Type Strains, Phase IV (KMG-IV): sequencing the most valuable type-strain genomes for metagenomic binning, comparative biology and taxonomic classification.</title>
        <authorList>
            <person name="Goeker M."/>
        </authorList>
    </citation>
    <scope>NUCLEOTIDE SEQUENCE [LARGE SCALE GENOMIC DNA]</scope>
    <source>
        <strain evidence="1 4">DSM 100995</strain>
    </source>
</reference>
<proteinExistence type="predicted"/>
<protein>
    <recommendedName>
        <fullName evidence="5">Outer membrane protein beta-barrel domain-containing protein</fullName>
    </recommendedName>
</protein>
<reference evidence="2 3" key="1">
    <citation type="journal article" date="2016" name="Int. J. Syst. Evol. Microbiol.">
        <title>Proposal of Mucilaginibacter phyllosphaerae sp. nov. isolated from the phyllosphere of Galium album.</title>
        <authorList>
            <person name="Aydogan E.L."/>
            <person name="Busse H.J."/>
            <person name="Moser G."/>
            <person name="Muller C."/>
            <person name="Kampfer P."/>
            <person name="Glaeser S.P."/>
        </authorList>
    </citation>
    <scope>NUCLEOTIDE SEQUENCE [LARGE SCALE GENOMIC DNA]</scope>
    <source>
        <strain evidence="2 3">PP-F2FG21</strain>
    </source>
</reference>
<comment type="caution">
    <text evidence="2">The sequence shown here is derived from an EMBL/GenBank/DDBJ whole genome shotgun (WGS) entry which is preliminary data.</text>
</comment>
<dbReference type="InterPro" id="IPR011250">
    <property type="entry name" value="OMP/PagP_B-barrel"/>
</dbReference>
<dbReference type="EMBL" id="JACIEG010000002">
    <property type="protein sequence ID" value="MBB3968489.1"/>
    <property type="molecule type" value="Genomic_DNA"/>
</dbReference>
<dbReference type="Gene3D" id="2.40.160.20">
    <property type="match status" value="1"/>
</dbReference>
<organism evidence="2 3">
    <name type="scientific">Mucilaginibacter phyllosphaerae</name>
    <dbReference type="NCBI Taxonomy" id="1812349"/>
    <lineage>
        <taxon>Bacteria</taxon>
        <taxon>Pseudomonadati</taxon>
        <taxon>Bacteroidota</taxon>
        <taxon>Sphingobacteriia</taxon>
        <taxon>Sphingobacteriales</taxon>
        <taxon>Sphingobacteriaceae</taxon>
        <taxon>Mucilaginibacter</taxon>
    </lineage>
</organism>
<evidence type="ECO:0008006" key="5">
    <source>
        <dbReference type="Google" id="ProtNLM"/>
    </source>
</evidence>
<evidence type="ECO:0000313" key="2">
    <source>
        <dbReference type="EMBL" id="TEW67866.1"/>
    </source>
</evidence>
<dbReference type="OrthoDB" id="791707at2"/>
<evidence type="ECO:0000313" key="3">
    <source>
        <dbReference type="Proteomes" id="UP000297248"/>
    </source>
</evidence>
<dbReference type="AlphaFoldDB" id="A0A4Y8AGJ2"/>
<sequence>MPYFTMFPNFIKNSIRRVYTLLVVLLIIIWLPANAQHRGSAGINADGDVLSGSSHNSGGYIAQDGWLIALNLGYESPLGDMKEIYKGAPTFGVTVGKRMGSLVYTGTVDYRVYKPIQSNISYTDDLYSYTATYGNYSGIGLYAGVAYELPLGSSATMYGGINGGYIIASFKMTIQGDGIDGSTESAGSSVTYIAPKLGFNFAVSNSMSIGLEARYSLGTVGANYNSREGGTVTPGFNSYAGNVFLIHSF</sequence>
<accession>A0A4Y8AGJ2</accession>
<evidence type="ECO:0000313" key="4">
    <source>
        <dbReference type="Proteomes" id="UP000583101"/>
    </source>
</evidence>